<comment type="similarity">
    <text evidence="2 10">Belongs to the mitochondrial carrier (TC 2.A.29) family.</text>
</comment>
<dbReference type="OrthoDB" id="269120at2759"/>
<protein>
    <recommendedName>
        <fullName evidence="15">Mitochondrial carrier</fullName>
    </recommendedName>
</protein>
<comment type="subcellular location">
    <subcellularLocation>
        <location evidence="1">Mitochondrion membrane</location>
        <topology evidence="1">Multi-pass membrane protein</topology>
    </subcellularLocation>
</comment>
<feature type="compositionally biased region" description="Pro residues" evidence="11">
    <location>
        <begin position="423"/>
        <end position="441"/>
    </location>
</feature>
<keyword evidence="7" id="KW-0496">Mitochondrion</keyword>
<comment type="caution">
    <text evidence="13">The sequence shown here is derived from an EMBL/GenBank/DDBJ whole genome shotgun (WGS) entry which is preliminary data.</text>
</comment>
<evidence type="ECO:0008006" key="15">
    <source>
        <dbReference type="Google" id="ProtNLM"/>
    </source>
</evidence>
<feature type="compositionally biased region" description="Low complexity" evidence="11">
    <location>
        <begin position="413"/>
        <end position="422"/>
    </location>
</feature>
<dbReference type="AlphaFoldDB" id="A0A9P6UJ96"/>
<evidence type="ECO:0000256" key="10">
    <source>
        <dbReference type="RuleBase" id="RU000488"/>
    </source>
</evidence>
<evidence type="ECO:0000256" key="11">
    <source>
        <dbReference type="SAM" id="MobiDB-lite"/>
    </source>
</evidence>
<keyword evidence="5" id="KW-0677">Repeat</keyword>
<dbReference type="Proteomes" id="UP000823405">
    <property type="component" value="Unassembled WGS sequence"/>
</dbReference>
<dbReference type="InterPro" id="IPR002067">
    <property type="entry name" value="MCP"/>
</dbReference>
<feature type="region of interest" description="Disordered" evidence="11">
    <location>
        <begin position="402"/>
        <end position="486"/>
    </location>
</feature>
<gene>
    <name evidence="13" type="ORF">BGZ97_001488</name>
</gene>
<feature type="transmembrane region" description="Helical" evidence="12">
    <location>
        <begin position="191"/>
        <end position="211"/>
    </location>
</feature>
<organism evidence="13 14">
    <name type="scientific">Linnemannia gamsii</name>
    <dbReference type="NCBI Taxonomy" id="64522"/>
    <lineage>
        <taxon>Eukaryota</taxon>
        <taxon>Fungi</taxon>
        <taxon>Fungi incertae sedis</taxon>
        <taxon>Mucoromycota</taxon>
        <taxon>Mortierellomycotina</taxon>
        <taxon>Mortierellomycetes</taxon>
        <taxon>Mortierellales</taxon>
        <taxon>Mortierellaceae</taxon>
        <taxon>Linnemannia</taxon>
    </lineage>
</organism>
<name>A0A9P6UJ96_9FUNG</name>
<feature type="transmembrane region" description="Helical" evidence="12">
    <location>
        <begin position="18"/>
        <end position="36"/>
    </location>
</feature>
<dbReference type="SUPFAM" id="SSF103506">
    <property type="entry name" value="Mitochondrial carrier"/>
    <property type="match status" value="1"/>
</dbReference>
<keyword evidence="14" id="KW-1185">Reference proteome</keyword>
<keyword evidence="3 10" id="KW-0813">Transport</keyword>
<evidence type="ECO:0000256" key="6">
    <source>
        <dbReference type="ARBA" id="ARBA00022989"/>
    </source>
</evidence>
<dbReference type="EMBL" id="JAAAIN010001307">
    <property type="protein sequence ID" value="KAG0304454.1"/>
    <property type="molecule type" value="Genomic_DNA"/>
</dbReference>
<dbReference type="GO" id="GO:0055085">
    <property type="term" value="P:transmembrane transport"/>
    <property type="evidence" value="ECO:0007669"/>
    <property type="project" value="InterPro"/>
</dbReference>
<evidence type="ECO:0000256" key="9">
    <source>
        <dbReference type="PROSITE-ProRule" id="PRU00282"/>
    </source>
</evidence>
<feature type="transmembrane region" description="Helical" evidence="12">
    <location>
        <begin position="70"/>
        <end position="93"/>
    </location>
</feature>
<keyword evidence="4 9" id="KW-0812">Transmembrane</keyword>
<accession>A0A9P6UJ96</accession>
<dbReference type="PRINTS" id="PR00926">
    <property type="entry name" value="MITOCARRIER"/>
</dbReference>
<dbReference type="GO" id="GO:0031966">
    <property type="term" value="C:mitochondrial membrane"/>
    <property type="evidence" value="ECO:0007669"/>
    <property type="project" value="UniProtKB-SubCell"/>
</dbReference>
<sequence length="486" mass="53347">MPPVPVTVDHSVIDFRRYYFYATIYNVPPIFLSYPLRTVRLLQQSKGSIPISTSVFKVIRKVYKKNGFRALFAGSTIFVTGVTTTKIVQFATYDYSAQKIKENKYFGFPILQNSNVLSGVLGTFSAVVTTFFIVPFDMVSQQITIAKAGTLPNASDLPLYVTGSTEVLERPAPMTIGQSLRAQFKQEGLRFLFRGYYASLLTTGPFFAAYFPAYEISRVWVKDGIDYIREVGAARSPNPNPFPRQSSHQFLISSIAGSIASLAGVFVSSPADMVKTRVQTEQRLQPTNGSGIKLPLPSLKWVDVFKEVVKKEGPMALFSGAKARAMLAVPGGALNFIIFDLVRAKSLKEKQPTTMQAERQVMLETLFALDKQFHNPVELDEAPRQPVLLATSGLMPDQDMTETHMFNAPAPPESSTASTLSPSPLPPLPPLTGPPLPPLTGPPTNKRAGGDGESRLSAPAEPSPHPSPRNLTDRPTHVTLMQQESY</sequence>
<dbReference type="InterPro" id="IPR018108">
    <property type="entry name" value="MCP_transmembrane"/>
</dbReference>
<dbReference type="PROSITE" id="PS50920">
    <property type="entry name" value="SOLCAR"/>
    <property type="match status" value="3"/>
</dbReference>
<evidence type="ECO:0000256" key="5">
    <source>
        <dbReference type="ARBA" id="ARBA00022737"/>
    </source>
</evidence>
<keyword evidence="8 9" id="KW-0472">Membrane</keyword>
<evidence type="ECO:0000256" key="1">
    <source>
        <dbReference type="ARBA" id="ARBA00004225"/>
    </source>
</evidence>
<evidence type="ECO:0000313" key="13">
    <source>
        <dbReference type="EMBL" id="KAG0304454.1"/>
    </source>
</evidence>
<feature type="repeat" description="Solcar" evidence="9">
    <location>
        <begin position="13"/>
        <end position="99"/>
    </location>
</feature>
<reference evidence="13" key="1">
    <citation type="journal article" date="2020" name="Fungal Divers.">
        <title>Resolving the Mortierellaceae phylogeny through synthesis of multi-gene phylogenetics and phylogenomics.</title>
        <authorList>
            <person name="Vandepol N."/>
            <person name="Liber J."/>
            <person name="Desiro A."/>
            <person name="Na H."/>
            <person name="Kennedy M."/>
            <person name="Barry K."/>
            <person name="Grigoriev I.V."/>
            <person name="Miller A.N."/>
            <person name="O'Donnell K."/>
            <person name="Stajich J.E."/>
            <person name="Bonito G."/>
        </authorList>
    </citation>
    <scope>NUCLEOTIDE SEQUENCE</scope>
    <source>
        <strain evidence="13">NVP60</strain>
    </source>
</reference>
<dbReference type="Gene3D" id="1.50.40.10">
    <property type="entry name" value="Mitochondrial carrier domain"/>
    <property type="match status" value="2"/>
</dbReference>
<evidence type="ECO:0000256" key="7">
    <source>
        <dbReference type="ARBA" id="ARBA00023128"/>
    </source>
</evidence>
<feature type="transmembrane region" description="Helical" evidence="12">
    <location>
        <begin position="113"/>
        <end position="134"/>
    </location>
</feature>
<evidence type="ECO:0000256" key="4">
    <source>
        <dbReference type="ARBA" id="ARBA00022692"/>
    </source>
</evidence>
<feature type="repeat" description="Solcar" evidence="9">
    <location>
        <begin position="248"/>
        <end position="345"/>
    </location>
</feature>
<dbReference type="Pfam" id="PF00153">
    <property type="entry name" value="Mito_carr"/>
    <property type="match status" value="3"/>
</dbReference>
<evidence type="ECO:0000256" key="8">
    <source>
        <dbReference type="ARBA" id="ARBA00023136"/>
    </source>
</evidence>
<evidence type="ECO:0000256" key="12">
    <source>
        <dbReference type="SAM" id="Phobius"/>
    </source>
</evidence>
<evidence type="ECO:0000256" key="3">
    <source>
        <dbReference type="ARBA" id="ARBA00022448"/>
    </source>
</evidence>
<feature type="transmembrane region" description="Helical" evidence="12">
    <location>
        <begin position="250"/>
        <end position="267"/>
    </location>
</feature>
<keyword evidence="6 12" id="KW-1133">Transmembrane helix</keyword>
<feature type="repeat" description="Solcar" evidence="9">
    <location>
        <begin position="113"/>
        <end position="220"/>
    </location>
</feature>
<proteinExistence type="inferred from homology"/>
<evidence type="ECO:0000313" key="14">
    <source>
        <dbReference type="Proteomes" id="UP000823405"/>
    </source>
</evidence>
<dbReference type="InterPro" id="IPR023395">
    <property type="entry name" value="MCP_dom_sf"/>
</dbReference>
<evidence type="ECO:0000256" key="2">
    <source>
        <dbReference type="ARBA" id="ARBA00006375"/>
    </source>
</evidence>
<dbReference type="PANTHER" id="PTHR45667">
    <property type="entry name" value="S-ADENOSYLMETHIONINE MITOCHONDRIAL CARRIER PROTEIN"/>
    <property type="match status" value="1"/>
</dbReference>